<dbReference type="Pfam" id="PF19026">
    <property type="entry name" value="UBA_HYPK"/>
    <property type="match status" value="1"/>
</dbReference>
<comment type="similarity">
    <text evidence="1">Belongs to the NAC-alpha family.</text>
</comment>
<dbReference type="Pfam" id="PF01849">
    <property type="entry name" value="NAC"/>
    <property type="match status" value="1"/>
</dbReference>
<feature type="region of interest" description="Disordered" evidence="4">
    <location>
        <begin position="97"/>
        <end position="123"/>
    </location>
</feature>
<dbReference type="GO" id="GO:0005854">
    <property type="term" value="C:nascent polypeptide-associated complex"/>
    <property type="evidence" value="ECO:0007669"/>
    <property type="project" value="InterPro"/>
</dbReference>
<feature type="non-terminal residue" evidence="6">
    <location>
        <position position="1"/>
    </location>
</feature>
<reference evidence="7" key="1">
    <citation type="journal article" date="2018" name="Nat. Microbiol.">
        <title>Leveraging single-cell genomics to expand the fungal tree of life.</title>
        <authorList>
            <person name="Ahrendt S.R."/>
            <person name="Quandt C.A."/>
            <person name="Ciobanu D."/>
            <person name="Clum A."/>
            <person name="Salamov A."/>
            <person name="Andreopoulos B."/>
            <person name="Cheng J.F."/>
            <person name="Woyke T."/>
            <person name="Pelin A."/>
            <person name="Henrissat B."/>
            <person name="Reynolds N.K."/>
            <person name="Benny G.L."/>
            <person name="Smith M.E."/>
            <person name="James T.Y."/>
            <person name="Grigoriev I.V."/>
        </authorList>
    </citation>
    <scope>NUCLEOTIDE SEQUENCE [LARGE SCALE GENOMIC DNA]</scope>
</reference>
<organism evidence="6 7">
    <name type="scientific">Blyttiomyces helicus</name>
    <dbReference type="NCBI Taxonomy" id="388810"/>
    <lineage>
        <taxon>Eukaryota</taxon>
        <taxon>Fungi</taxon>
        <taxon>Fungi incertae sedis</taxon>
        <taxon>Chytridiomycota</taxon>
        <taxon>Chytridiomycota incertae sedis</taxon>
        <taxon>Chytridiomycetes</taxon>
        <taxon>Chytridiomycetes incertae sedis</taxon>
        <taxon>Blyttiomyces</taxon>
    </lineage>
</organism>
<dbReference type="FunFam" id="2.20.70.30:FF:000002">
    <property type="entry name" value="Nascent polypeptide-associated complex (NAC), alpha subunit"/>
    <property type="match status" value="1"/>
</dbReference>
<evidence type="ECO:0000256" key="4">
    <source>
        <dbReference type="SAM" id="MobiDB-lite"/>
    </source>
</evidence>
<dbReference type="Proteomes" id="UP000269721">
    <property type="component" value="Unassembled WGS sequence"/>
</dbReference>
<evidence type="ECO:0000256" key="1">
    <source>
        <dbReference type="ARBA" id="ARBA00009882"/>
    </source>
</evidence>
<dbReference type="PANTHER" id="PTHR21713">
    <property type="entry name" value="NASCENT POLYPEPTIDE ASSOCIATED COMPLEX ALPHA SUBUNIT-RELATED"/>
    <property type="match status" value="1"/>
</dbReference>
<dbReference type="CDD" id="cd22054">
    <property type="entry name" value="NAC_NACA"/>
    <property type="match status" value="1"/>
</dbReference>
<dbReference type="EMBL" id="KZ996296">
    <property type="protein sequence ID" value="RKO89090.1"/>
    <property type="molecule type" value="Genomic_DNA"/>
</dbReference>
<dbReference type="SMART" id="SM01407">
    <property type="entry name" value="NAC"/>
    <property type="match status" value="1"/>
</dbReference>
<protein>
    <recommendedName>
        <fullName evidence="2">Nascent polypeptide-associated complex subunit alpha</fullName>
    </recommendedName>
    <alternativeName>
        <fullName evidence="3">Alpha-NAC</fullName>
    </alternativeName>
</protein>
<feature type="region of interest" description="Disordered" evidence="4">
    <location>
        <begin position="1"/>
        <end position="33"/>
    </location>
</feature>
<accession>A0A4P9WDQ4</accession>
<sequence length="200" mass="21854">VEEEEVDSDDAAELDDGEVLGANGKNVSRGEKKARKAMAKLGLKPVANINRVTIRRPKNILFVVASPDVYKSATSDTYIVFGEAKIEDLNSQAQASAAQQFHAPQQSQVTEANEERPELTDDGETVDETGVEAKDIDLVMTQANVSRAKAVKALKAHGNDIVNAIMVCFVRDGWVGCFAFDRHTERGSYLLLSRSQELTM</sequence>
<dbReference type="OrthoDB" id="3169036at2759"/>
<dbReference type="PROSITE" id="PS51151">
    <property type="entry name" value="NAC_AB"/>
    <property type="match status" value="1"/>
</dbReference>
<evidence type="ECO:0000256" key="2">
    <source>
        <dbReference type="ARBA" id="ARBA00014437"/>
    </source>
</evidence>
<dbReference type="AlphaFoldDB" id="A0A4P9WDQ4"/>
<dbReference type="PIRSF" id="PIRSF015901">
    <property type="entry name" value="NAC_alpha"/>
    <property type="match status" value="1"/>
</dbReference>
<dbReference type="FunFam" id="1.10.8.10:FF:000006">
    <property type="entry name" value="Putative nascent polypeptide-associated complex subunit alpha"/>
    <property type="match status" value="1"/>
</dbReference>
<evidence type="ECO:0000259" key="5">
    <source>
        <dbReference type="PROSITE" id="PS51151"/>
    </source>
</evidence>
<feature type="domain" description="NAC-A/B" evidence="5">
    <location>
        <begin position="28"/>
        <end position="93"/>
    </location>
</feature>
<dbReference type="CDD" id="cd14415">
    <property type="entry name" value="UBA_NACA_NACP1"/>
    <property type="match status" value="1"/>
</dbReference>
<keyword evidence="7" id="KW-1185">Reference proteome</keyword>
<feature type="compositionally biased region" description="Low complexity" evidence="4">
    <location>
        <begin position="97"/>
        <end position="108"/>
    </location>
</feature>
<proteinExistence type="inferred from homology"/>
<evidence type="ECO:0000313" key="7">
    <source>
        <dbReference type="Proteomes" id="UP000269721"/>
    </source>
</evidence>
<name>A0A4P9WDQ4_9FUNG</name>
<dbReference type="Gene3D" id="1.10.8.10">
    <property type="entry name" value="DNA helicase RuvA subunit, C-terminal domain"/>
    <property type="match status" value="1"/>
</dbReference>
<gene>
    <name evidence="6" type="ORF">BDK51DRAFT_23781</name>
</gene>
<dbReference type="Gene3D" id="2.20.70.30">
    <property type="entry name" value="Nascent polypeptide-associated complex domain"/>
    <property type="match status" value="1"/>
</dbReference>
<dbReference type="InterPro" id="IPR044034">
    <property type="entry name" value="NAC-like_UBA"/>
</dbReference>
<evidence type="ECO:0000313" key="6">
    <source>
        <dbReference type="EMBL" id="RKO89090.1"/>
    </source>
</evidence>
<dbReference type="InterPro" id="IPR016641">
    <property type="entry name" value="EGD2/NACA0like"/>
</dbReference>
<dbReference type="InterPro" id="IPR038187">
    <property type="entry name" value="NAC_A/B_dom_sf"/>
</dbReference>
<dbReference type="InterPro" id="IPR002715">
    <property type="entry name" value="Nas_poly-pep-assoc_cplx_dom"/>
</dbReference>
<feature type="compositionally biased region" description="Acidic residues" evidence="4">
    <location>
        <begin position="1"/>
        <end position="18"/>
    </location>
</feature>
<evidence type="ECO:0000256" key="3">
    <source>
        <dbReference type="ARBA" id="ARBA00030300"/>
    </source>
</evidence>